<dbReference type="AlphaFoldDB" id="A0A970B735"/>
<keyword evidence="9" id="KW-1185">Reference proteome</keyword>
<dbReference type="GO" id="GO:0006352">
    <property type="term" value="P:DNA-templated transcription initiation"/>
    <property type="evidence" value="ECO:0007669"/>
    <property type="project" value="InterPro"/>
</dbReference>
<reference evidence="8" key="1">
    <citation type="submission" date="2020-03" db="EMBL/GenBank/DDBJ databases">
        <title>Solimonas marina sp. nov., isolated from deep seawater of the Pacific Ocean.</title>
        <authorList>
            <person name="Liu X."/>
            <person name="Lai Q."/>
            <person name="Sun F."/>
            <person name="Gai Y."/>
            <person name="Li G."/>
            <person name="Shao Z."/>
        </authorList>
    </citation>
    <scope>NUCLEOTIDE SEQUENCE</scope>
    <source>
        <strain evidence="8">C16B3</strain>
    </source>
</reference>
<dbReference type="InterPro" id="IPR013324">
    <property type="entry name" value="RNA_pol_sigma_r3/r4-like"/>
</dbReference>
<feature type="domain" description="RNA polymerase sigma factor 70 region 4 type 2" evidence="7">
    <location>
        <begin position="113"/>
        <end position="165"/>
    </location>
</feature>
<evidence type="ECO:0000259" key="6">
    <source>
        <dbReference type="Pfam" id="PF04542"/>
    </source>
</evidence>
<dbReference type="RefSeq" id="WP_168146062.1">
    <property type="nucleotide sequence ID" value="NZ_JAAVXB010000001.1"/>
</dbReference>
<evidence type="ECO:0000256" key="1">
    <source>
        <dbReference type="ARBA" id="ARBA00010641"/>
    </source>
</evidence>
<organism evidence="8 9">
    <name type="scientific">Solimonas marina</name>
    <dbReference type="NCBI Taxonomy" id="2714601"/>
    <lineage>
        <taxon>Bacteria</taxon>
        <taxon>Pseudomonadati</taxon>
        <taxon>Pseudomonadota</taxon>
        <taxon>Gammaproteobacteria</taxon>
        <taxon>Nevskiales</taxon>
        <taxon>Nevskiaceae</taxon>
        <taxon>Solimonas</taxon>
    </lineage>
</organism>
<dbReference type="Pfam" id="PF04542">
    <property type="entry name" value="Sigma70_r2"/>
    <property type="match status" value="1"/>
</dbReference>
<keyword evidence="4" id="KW-0804">Transcription</keyword>
<evidence type="ECO:0000313" key="8">
    <source>
        <dbReference type="EMBL" id="NKF20799.1"/>
    </source>
</evidence>
<dbReference type="InterPro" id="IPR013249">
    <property type="entry name" value="RNA_pol_sigma70_r4_t2"/>
</dbReference>
<feature type="domain" description="RNA polymerase sigma-70 region 2" evidence="6">
    <location>
        <begin position="19"/>
        <end position="80"/>
    </location>
</feature>
<dbReference type="SUPFAM" id="SSF88659">
    <property type="entry name" value="Sigma3 and sigma4 domains of RNA polymerase sigma factors"/>
    <property type="match status" value="1"/>
</dbReference>
<evidence type="ECO:0000256" key="3">
    <source>
        <dbReference type="ARBA" id="ARBA00023082"/>
    </source>
</evidence>
<dbReference type="NCBIfam" id="TIGR02937">
    <property type="entry name" value="sigma70-ECF"/>
    <property type="match status" value="1"/>
</dbReference>
<evidence type="ECO:0000256" key="4">
    <source>
        <dbReference type="ARBA" id="ARBA00023163"/>
    </source>
</evidence>
<dbReference type="InterPro" id="IPR039425">
    <property type="entry name" value="RNA_pol_sigma-70-like"/>
</dbReference>
<evidence type="ECO:0000256" key="5">
    <source>
        <dbReference type="SAM" id="MobiDB-lite"/>
    </source>
</evidence>
<dbReference type="Gene3D" id="1.10.1740.10">
    <property type="match status" value="1"/>
</dbReference>
<dbReference type="SUPFAM" id="SSF88946">
    <property type="entry name" value="Sigma2 domain of RNA polymerase sigma factors"/>
    <property type="match status" value="1"/>
</dbReference>
<evidence type="ECO:0000259" key="7">
    <source>
        <dbReference type="Pfam" id="PF08281"/>
    </source>
</evidence>
<dbReference type="CDD" id="cd06171">
    <property type="entry name" value="Sigma70_r4"/>
    <property type="match status" value="1"/>
</dbReference>
<sequence length="197" mass="22314">MLQVSNARATWLAQQVLPHEAALRSWLHGRSSMMMEVDDVVQETYAVLAGMDDVSGIQNPRAYMFTVANNIMLQHLRRSRIVPIESISEIEQYNVPDRDPTPEQRLSLQQDLRRIGRIIAQLPPKCREVFMLRRIEGLSQREIAARVGISENTVEKHVAKGLRLLMGAMAAGAADENPDKGLEQQRGYGWKKRKAVD</sequence>
<comment type="similarity">
    <text evidence="1">Belongs to the sigma-70 factor family. ECF subfamily.</text>
</comment>
<dbReference type="InterPro" id="IPR013325">
    <property type="entry name" value="RNA_pol_sigma_r2"/>
</dbReference>
<dbReference type="PANTHER" id="PTHR43133">
    <property type="entry name" value="RNA POLYMERASE ECF-TYPE SIGMA FACTO"/>
    <property type="match status" value="1"/>
</dbReference>
<name>A0A970B735_9GAMM</name>
<dbReference type="Gene3D" id="1.10.10.10">
    <property type="entry name" value="Winged helix-like DNA-binding domain superfamily/Winged helix DNA-binding domain"/>
    <property type="match status" value="1"/>
</dbReference>
<dbReference type="InterPro" id="IPR007627">
    <property type="entry name" value="RNA_pol_sigma70_r2"/>
</dbReference>
<accession>A0A970B735</accession>
<feature type="region of interest" description="Disordered" evidence="5">
    <location>
        <begin position="173"/>
        <end position="197"/>
    </location>
</feature>
<dbReference type="GO" id="GO:0016987">
    <property type="term" value="F:sigma factor activity"/>
    <property type="evidence" value="ECO:0007669"/>
    <property type="project" value="UniProtKB-KW"/>
</dbReference>
<dbReference type="GO" id="GO:0003677">
    <property type="term" value="F:DNA binding"/>
    <property type="evidence" value="ECO:0007669"/>
    <property type="project" value="InterPro"/>
</dbReference>
<dbReference type="InterPro" id="IPR014284">
    <property type="entry name" value="RNA_pol_sigma-70_dom"/>
</dbReference>
<protein>
    <submittedName>
        <fullName evidence="8">RNA polymerase sigma factor</fullName>
    </submittedName>
</protein>
<dbReference type="InterPro" id="IPR036388">
    <property type="entry name" value="WH-like_DNA-bd_sf"/>
</dbReference>
<comment type="caution">
    <text evidence="8">The sequence shown here is derived from an EMBL/GenBank/DDBJ whole genome shotgun (WGS) entry which is preliminary data.</text>
</comment>
<evidence type="ECO:0000256" key="2">
    <source>
        <dbReference type="ARBA" id="ARBA00023015"/>
    </source>
</evidence>
<dbReference type="EMBL" id="JAAVXB010000001">
    <property type="protein sequence ID" value="NKF20799.1"/>
    <property type="molecule type" value="Genomic_DNA"/>
</dbReference>
<dbReference type="Pfam" id="PF08281">
    <property type="entry name" value="Sigma70_r4_2"/>
    <property type="match status" value="1"/>
</dbReference>
<keyword evidence="3" id="KW-0731">Sigma factor</keyword>
<evidence type="ECO:0000313" key="9">
    <source>
        <dbReference type="Proteomes" id="UP000653472"/>
    </source>
</evidence>
<dbReference type="Proteomes" id="UP000653472">
    <property type="component" value="Unassembled WGS sequence"/>
</dbReference>
<dbReference type="PANTHER" id="PTHR43133:SF63">
    <property type="entry name" value="RNA POLYMERASE SIGMA FACTOR FECI-RELATED"/>
    <property type="match status" value="1"/>
</dbReference>
<proteinExistence type="inferred from homology"/>
<gene>
    <name evidence="8" type="ORF">G7Y82_00625</name>
</gene>
<keyword evidence="2" id="KW-0805">Transcription regulation</keyword>